<feature type="binding site" description="covalent" evidence="7">
    <location>
        <position position="145"/>
    </location>
    <ligand>
        <name>heme c</name>
        <dbReference type="ChEBI" id="CHEBI:61717"/>
    </ligand>
</feature>
<dbReference type="Proteomes" id="UP001151234">
    <property type="component" value="Unassembled WGS sequence"/>
</dbReference>
<name>A0A9X3UMJ8_9HYPH</name>
<evidence type="ECO:0000256" key="3">
    <source>
        <dbReference type="ARBA" id="ARBA00022723"/>
    </source>
</evidence>
<dbReference type="InterPro" id="IPR002321">
    <property type="entry name" value="Cyt_c_II"/>
</dbReference>
<protein>
    <submittedName>
        <fullName evidence="8">Cytochrome c</fullName>
    </submittedName>
</protein>
<dbReference type="PROSITE" id="PS51009">
    <property type="entry name" value="CYTCII"/>
    <property type="match status" value="1"/>
</dbReference>
<keyword evidence="2 7" id="KW-0349">Heme</keyword>
<gene>
    <name evidence="8" type="ORF">OQ273_21510</name>
</gene>
<sequence>MGRITGLWAASAFVISAFGGLALAHSGATGVVKERMEAMKYIAAQMKQIGVMVKGEQAYSADVAAAAAAVIAEHAETMPSLFPEGSNSMPSEALATIWSDWGRFARSAEELSITATTLSEVAGSATSADEIRVQFAAVGKTCSACHEGFRKAN</sequence>
<proteinExistence type="predicted"/>
<evidence type="ECO:0000313" key="9">
    <source>
        <dbReference type="Proteomes" id="UP001151234"/>
    </source>
</evidence>
<keyword evidence="1" id="KW-0813">Transport</keyword>
<evidence type="ECO:0000256" key="5">
    <source>
        <dbReference type="ARBA" id="ARBA00023004"/>
    </source>
</evidence>
<keyword evidence="5 6" id="KW-0408">Iron</keyword>
<evidence type="ECO:0000313" key="8">
    <source>
        <dbReference type="EMBL" id="MDA5401164.1"/>
    </source>
</evidence>
<dbReference type="Gene3D" id="1.20.120.10">
    <property type="entry name" value="Cytochrome c/b562"/>
    <property type="match status" value="1"/>
</dbReference>
<dbReference type="GO" id="GO:0022900">
    <property type="term" value="P:electron transport chain"/>
    <property type="evidence" value="ECO:0007669"/>
    <property type="project" value="InterPro"/>
</dbReference>
<feature type="binding site" description="covalent" evidence="7">
    <location>
        <position position="142"/>
    </location>
    <ligand>
        <name>heme c</name>
        <dbReference type="ChEBI" id="CHEBI:61717"/>
    </ligand>
</feature>
<evidence type="ECO:0000256" key="6">
    <source>
        <dbReference type="PIRSR" id="PIRSR000027-1"/>
    </source>
</evidence>
<organism evidence="8 9">
    <name type="scientific">Hoeflea prorocentri</name>
    <dbReference type="NCBI Taxonomy" id="1922333"/>
    <lineage>
        <taxon>Bacteria</taxon>
        <taxon>Pseudomonadati</taxon>
        <taxon>Pseudomonadota</taxon>
        <taxon>Alphaproteobacteria</taxon>
        <taxon>Hyphomicrobiales</taxon>
        <taxon>Rhizobiaceae</taxon>
        <taxon>Hoeflea</taxon>
    </lineage>
</organism>
<dbReference type="AlphaFoldDB" id="A0A9X3UMJ8"/>
<accession>A0A9X3UMJ8</accession>
<dbReference type="InterPro" id="IPR012127">
    <property type="entry name" value="Cyt_c_prime"/>
</dbReference>
<feature type="binding site" description="axial binding residue" evidence="6">
    <location>
        <position position="146"/>
    </location>
    <ligand>
        <name>heme c</name>
        <dbReference type="ChEBI" id="CHEBI:61717"/>
    </ligand>
    <ligandPart>
        <name>Fe</name>
        <dbReference type="ChEBI" id="CHEBI:18248"/>
    </ligandPart>
</feature>
<comment type="PTM">
    <text evidence="7">Binds 1 heme group per subunit.</text>
</comment>
<reference evidence="8" key="1">
    <citation type="submission" date="2022-11" db="EMBL/GenBank/DDBJ databases">
        <title>Draft genome sequence of Hoeflea poritis E7-10 and Hoeflea prorocentri PM5-8, separated from scleractinian coral Porites lutea and marine dinoflagellate.</title>
        <authorList>
            <person name="Zhang G."/>
            <person name="Wei Q."/>
            <person name="Cai L."/>
        </authorList>
    </citation>
    <scope>NUCLEOTIDE SEQUENCE</scope>
    <source>
        <strain evidence="8">PM5-8</strain>
    </source>
</reference>
<keyword evidence="3 6" id="KW-0479">Metal-binding</keyword>
<dbReference type="SUPFAM" id="SSF47175">
    <property type="entry name" value="Cytochromes"/>
    <property type="match status" value="1"/>
</dbReference>
<dbReference type="GO" id="GO:0005506">
    <property type="term" value="F:iron ion binding"/>
    <property type="evidence" value="ECO:0007669"/>
    <property type="project" value="InterPro"/>
</dbReference>
<dbReference type="Pfam" id="PF01322">
    <property type="entry name" value="Cytochrom_C_2"/>
    <property type="match status" value="1"/>
</dbReference>
<keyword evidence="4" id="KW-0249">Electron transport</keyword>
<dbReference type="GO" id="GO:0009055">
    <property type="term" value="F:electron transfer activity"/>
    <property type="evidence" value="ECO:0007669"/>
    <property type="project" value="InterPro"/>
</dbReference>
<evidence type="ECO:0000256" key="4">
    <source>
        <dbReference type="ARBA" id="ARBA00022982"/>
    </source>
</evidence>
<comment type="caution">
    <text evidence="8">The sequence shown here is derived from an EMBL/GenBank/DDBJ whole genome shotgun (WGS) entry which is preliminary data.</text>
</comment>
<dbReference type="GO" id="GO:0020037">
    <property type="term" value="F:heme binding"/>
    <property type="evidence" value="ECO:0007669"/>
    <property type="project" value="InterPro"/>
</dbReference>
<evidence type="ECO:0000256" key="7">
    <source>
        <dbReference type="PIRSR" id="PIRSR000027-2"/>
    </source>
</evidence>
<evidence type="ECO:0000256" key="2">
    <source>
        <dbReference type="ARBA" id="ARBA00022617"/>
    </source>
</evidence>
<keyword evidence="9" id="KW-1185">Reference proteome</keyword>
<dbReference type="PIRSF" id="PIRSF000027">
    <property type="entry name" value="Cytc_c_prime"/>
    <property type="match status" value="1"/>
</dbReference>
<dbReference type="InterPro" id="IPR010980">
    <property type="entry name" value="Cyt_c/b562"/>
</dbReference>
<dbReference type="EMBL" id="JAPJZI010000001">
    <property type="protein sequence ID" value="MDA5401164.1"/>
    <property type="molecule type" value="Genomic_DNA"/>
</dbReference>
<evidence type="ECO:0000256" key="1">
    <source>
        <dbReference type="ARBA" id="ARBA00022448"/>
    </source>
</evidence>
<dbReference type="RefSeq" id="WP_267992971.1">
    <property type="nucleotide sequence ID" value="NZ_JAPJZI010000001.1"/>
</dbReference>
<dbReference type="GO" id="GO:0042597">
    <property type="term" value="C:periplasmic space"/>
    <property type="evidence" value="ECO:0007669"/>
    <property type="project" value="InterPro"/>
</dbReference>